<dbReference type="OrthoDB" id="10525090at2759"/>
<dbReference type="AlphaFoldDB" id="U4KWK1"/>
<evidence type="ECO:0000313" key="3">
    <source>
        <dbReference type="Proteomes" id="UP000018144"/>
    </source>
</evidence>
<reference evidence="2 3" key="1">
    <citation type="journal article" date="2013" name="PLoS Genet.">
        <title>The genome and development-dependent transcriptomes of Pyronema confluens: a window into fungal evolution.</title>
        <authorList>
            <person name="Traeger S."/>
            <person name="Altegoer F."/>
            <person name="Freitag M."/>
            <person name="Gabaldon T."/>
            <person name="Kempken F."/>
            <person name="Kumar A."/>
            <person name="Marcet-Houben M."/>
            <person name="Poggeler S."/>
            <person name="Stajich J.E."/>
            <person name="Nowrousian M."/>
        </authorList>
    </citation>
    <scope>NUCLEOTIDE SEQUENCE [LARGE SCALE GENOMIC DNA]</scope>
    <source>
        <strain evidence="3">CBS 100304</strain>
        <tissue evidence="2">Vegetative mycelium</tissue>
    </source>
</reference>
<organism evidence="2 3">
    <name type="scientific">Pyronema omphalodes (strain CBS 100304)</name>
    <name type="common">Pyronema confluens</name>
    <dbReference type="NCBI Taxonomy" id="1076935"/>
    <lineage>
        <taxon>Eukaryota</taxon>
        <taxon>Fungi</taxon>
        <taxon>Dikarya</taxon>
        <taxon>Ascomycota</taxon>
        <taxon>Pezizomycotina</taxon>
        <taxon>Pezizomycetes</taxon>
        <taxon>Pezizales</taxon>
        <taxon>Pyronemataceae</taxon>
        <taxon>Pyronema</taxon>
    </lineage>
</organism>
<name>U4KWK1_PYROM</name>
<keyword evidence="1" id="KW-1133">Transmembrane helix</keyword>
<keyword evidence="3" id="KW-1185">Reference proteome</keyword>
<dbReference type="EMBL" id="HF935259">
    <property type="protein sequence ID" value="CCX05536.1"/>
    <property type="molecule type" value="Genomic_DNA"/>
</dbReference>
<keyword evidence="1" id="KW-0812">Transmembrane</keyword>
<evidence type="ECO:0000313" key="2">
    <source>
        <dbReference type="EMBL" id="CCX05536.1"/>
    </source>
</evidence>
<sequence length="86" mass="9947">MPVVPVQPDPAADDIIDPYKDDNRPLIIIFIVIVLIVISCRVYEYWLDKNDEVDAEMALTIRRANRPLQPICVHPIRPFRPLPDDL</sequence>
<proteinExistence type="predicted"/>
<evidence type="ECO:0000256" key="1">
    <source>
        <dbReference type="SAM" id="Phobius"/>
    </source>
</evidence>
<dbReference type="Proteomes" id="UP000018144">
    <property type="component" value="Unassembled WGS sequence"/>
</dbReference>
<protein>
    <submittedName>
        <fullName evidence="2">Uncharacterized protein</fullName>
    </submittedName>
</protein>
<keyword evidence="1" id="KW-0472">Membrane</keyword>
<gene>
    <name evidence="2" type="ORF">PCON_05123</name>
</gene>
<accession>U4KWK1</accession>
<feature type="transmembrane region" description="Helical" evidence="1">
    <location>
        <begin position="26"/>
        <end position="43"/>
    </location>
</feature>